<dbReference type="EMBL" id="JAKWBL010000001">
    <property type="protein sequence ID" value="MCH5597526.1"/>
    <property type="molecule type" value="Genomic_DNA"/>
</dbReference>
<dbReference type="InterPro" id="IPR002763">
    <property type="entry name" value="DUF72"/>
</dbReference>
<accession>A0ABS9SGN9</accession>
<dbReference type="Proteomes" id="UP001202248">
    <property type="component" value="Unassembled WGS sequence"/>
</dbReference>
<protein>
    <submittedName>
        <fullName evidence="1">DUF72 domain-containing protein</fullName>
    </submittedName>
</protein>
<dbReference type="Gene3D" id="3.20.20.410">
    <property type="entry name" value="Protein of unknown function UPF0759"/>
    <property type="match status" value="1"/>
</dbReference>
<proteinExistence type="predicted"/>
<evidence type="ECO:0000313" key="1">
    <source>
        <dbReference type="EMBL" id="MCH5597526.1"/>
    </source>
</evidence>
<sequence length="117" mass="13612">MDGRKSLYTGTSGLVLPYKNKLAYPPDLAGKSRLNVYGTLFNSIEINSIFYKLPRASTIAQWAEMVGDDFQFTFKLWKEITHSPSLNFKREDLKKFFEVIAPARKKEVSYFCNFRLR</sequence>
<keyword evidence="2" id="KW-1185">Reference proteome</keyword>
<dbReference type="PANTHER" id="PTHR30348:SF4">
    <property type="entry name" value="DUF72 DOMAIN-CONTAINING PROTEIN"/>
    <property type="match status" value="1"/>
</dbReference>
<organism evidence="1 2">
    <name type="scientific">Niabella ginsengisoli</name>
    <dbReference type="NCBI Taxonomy" id="522298"/>
    <lineage>
        <taxon>Bacteria</taxon>
        <taxon>Pseudomonadati</taxon>
        <taxon>Bacteroidota</taxon>
        <taxon>Chitinophagia</taxon>
        <taxon>Chitinophagales</taxon>
        <taxon>Chitinophagaceae</taxon>
        <taxon>Niabella</taxon>
    </lineage>
</organism>
<dbReference type="InterPro" id="IPR036520">
    <property type="entry name" value="UPF0759_sf"/>
</dbReference>
<reference evidence="1 2" key="1">
    <citation type="submission" date="2022-02" db="EMBL/GenBank/DDBJ databases">
        <authorList>
            <person name="Min J."/>
        </authorList>
    </citation>
    <scope>NUCLEOTIDE SEQUENCE [LARGE SCALE GENOMIC DNA]</scope>
    <source>
        <strain evidence="1 2">GR10-1</strain>
    </source>
</reference>
<name>A0ABS9SGN9_9BACT</name>
<gene>
    <name evidence="1" type="ORF">MKP09_06210</name>
</gene>
<evidence type="ECO:0000313" key="2">
    <source>
        <dbReference type="Proteomes" id="UP001202248"/>
    </source>
</evidence>
<dbReference type="PANTHER" id="PTHR30348">
    <property type="entry name" value="UNCHARACTERIZED PROTEIN YECE"/>
    <property type="match status" value="1"/>
</dbReference>
<dbReference type="Pfam" id="PF01904">
    <property type="entry name" value="DUF72"/>
    <property type="match status" value="1"/>
</dbReference>
<dbReference type="SUPFAM" id="SSF117396">
    <property type="entry name" value="TM1631-like"/>
    <property type="match status" value="1"/>
</dbReference>
<comment type="caution">
    <text evidence="1">The sequence shown here is derived from an EMBL/GenBank/DDBJ whole genome shotgun (WGS) entry which is preliminary data.</text>
</comment>